<sequence>MPKQVIVHSDRGSQYCSTLYQSLVIQHELKCSMSAKGNCYDNACAESFFHSLKVEAIHGERFETRDAMRRQVFEYIEMDYNRQRRHSAIGMISPEAFEARVIA</sequence>
<dbReference type="EMBL" id="FNES01000009">
    <property type="protein sequence ID" value="SDJ95046.1"/>
    <property type="molecule type" value="Genomic_DNA"/>
</dbReference>
<dbReference type="PANTHER" id="PTHR46889">
    <property type="entry name" value="TRANSPOSASE INSF FOR INSERTION SEQUENCE IS3B-RELATED"/>
    <property type="match status" value="1"/>
</dbReference>
<dbReference type="InterPro" id="IPR036397">
    <property type="entry name" value="RNaseH_sf"/>
</dbReference>
<evidence type="ECO:0000313" key="5">
    <source>
        <dbReference type="EMBL" id="SDK73122.1"/>
    </source>
</evidence>
<proteinExistence type="inferred from homology"/>
<reference evidence="5 6" key="1">
    <citation type="submission" date="2016-10" db="EMBL/GenBank/DDBJ databases">
        <authorList>
            <person name="de Groot N.N."/>
        </authorList>
    </citation>
    <scope>NUCLEOTIDE SEQUENCE [LARGE SCALE GENOMIC DNA]</scope>
    <source>
        <strain evidence="5 6">CGMCC 1.6133</strain>
    </source>
</reference>
<dbReference type="AlphaFoldDB" id="A0A1G9EAD9"/>
<dbReference type="PANTHER" id="PTHR46889:SF6">
    <property type="entry name" value="TRANSPOSASE INSF FOR INSERTION SEQUENCE IS3B"/>
    <property type="match status" value="1"/>
</dbReference>
<dbReference type="Proteomes" id="UP000198525">
    <property type="component" value="Unassembled WGS sequence"/>
</dbReference>
<dbReference type="PROSITE" id="PS50994">
    <property type="entry name" value="INTEGRASE"/>
    <property type="match status" value="1"/>
</dbReference>
<dbReference type="GO" id="GO:0003676">
    <property type="term" value="F:nucleic acid binding"/>
    <property type="evidence" value="ECO:0007669"/>
    <property type="project" value="InterPro"/>
</dbReference>
<dbReference type="InterPro" id="IPR012337">
    <property type="entry name" value="RNaseH-like_sf"/>
</dbReference>
<name>A0A1G9EAD9_9GAMM</name>
<dbReference type="InterPro" id="IPR050900">
    <property type="entry name" value="Transposase_IS3/IS150/IS904"/>
</dbReference>
<dbReference type="EMBL" id="FNES01000026">
    <property type="protein sequence ID" value="SDK73122.1"/>
    <property type="molecule type" value="Genomic_DNA"/>
</dbReference>
<comment type="function">
    <text evidence="1">Involved in the transposition of the insertion sequence IS3.</text>
</comment>
<dbReference type="OrthoDB" id="9813126at2"/>
<dbReference type="Gene3D" id="3.30.420.10">
    <property type="entry name" value="Ribonuclease H-like superfamily/Ribonuclease H"/>
    <property type="match status" value="1"/>
</dbReference>
<dbReference type="RefSeq" id="WP_143005100.1">
    <property type="nucleotide sequence ID" value="NZ_FNES01000009.1"/>
</dbReference>
<keyword evidence="6" id="KW-1185">Reference proteome</keyword>
<evidence type="ECO:0000259" key="3">
    <source>
        <dbReference type="PROSITE" id="PS50994"/>
    </source>
</evidence>
<evidence type="ECO:0000313" key="6">
    <source>
        <dbReference type="Proteomes" id="UP000198525"/>
    </source>
</evidence>
<evidence type="ECO:0000256" key="1">
    <source>
        <dbReference type="ARBA" id="ARBA00037276"/>
    </source>
</evidence>
<comment type="similarity">
    <text evidence="2">Belongs to the transposase IS3/IS150/IS904 family.</text>
</comment>
<feature type="domain" description="Integrase catalytic" evidence="3">
    <location>
        <begin position="1"/>
        <end position="101"/>
    </location>
</feature>
<organism evidence="5 6">
    <name type="scientific">Billgrantia gudaonensis</name>
    <dbReference type="NCBI Taxonomy" id="376427"/>
    <lineage>
        <taxon>Bacteria</taxon>
        <taxon>Pseudomonadati</taxon>
        <taxon>Pseudomonadota</taxon>
        <taxon>Gammaproteobacteria</taxon>
        <taxon>Oceanospirillales</taxon>
        <taxon>Halomonadaceae</taxon>
        <taxon>Billgrantia</taxon>
    </lineage>
</organism>
<dbReference type="SUPFAM" id="SSF53098">
    <property type="entry name" value="Ribonuclease H-like"/>
    <property type="match status" value="1"/>
</dbReference>
<accession>A0A1G9EAD9</accession>
<dbReference type="GO" id="GO:0015074">
    <property type="term" value="P:DNA integration"/>
    <property type="evidence" value="ECO:0007669"/>
    <property type="project" value="InterPro"/>
</dbReference>
<dbReference type="STRING" id="376427.SAMN04487954_109176"/>
<dbReference type="InterPro" id="IPR001584">
    <property type="entry name" value="Integrase_cat-core"/>
</dbReference>
<evidence type="ECO:0000313" key="4">
    <source>
        <dbReference type="EMBL" id="SDJ95046.1"/>
    </source>
</evidence>
<protein>
    <submittedName>
        <fullName evidence="5">Integrase core domain-containing protein</fullName>
    </submittedName>
</protein>
<evidence type="ECO:0000256" key="2">
    <source>
        <dbReference type="ARBA" id="ARBA00043964"/>
    </source>
</evidence>
<gene>
    <name evidence="4" type="ORF">SAMN04487954_109176</name>
    <name evidence="5" type="ORF">SAMN04487954_1261</name>
</gene>
<dbReference type="Pfam" id="PF13333">
    <property type="entry name" value="rve_2"/>
    <property type="match status" value="1"/>
</dbReference>